<protein>
    <recommendedName>
        <fullName evidence="4">Transporter</fullName>
    </recommendedName>
</protein>
<keyword evidence="3" id="KW-1185">Reference proteome</keyword>
<name>A0ABR0GTE0_9PEZI</name>
<dbReference type="RefSeq" id="XP_062747881.1">
    <property type="nucleotide sequence ID" value="XM_062884960.1"/>
</dbReference>
<feature type="compositionally biased region" description="Polar residues" evidence="1">
    <location>
        <begin position="22"/>
        <end position="34"/>
    </location>
</feature>
<dbReference type="EMBL" id="JAFFHA010000001">
    <property type="protein sequence ID" value="KAK4658909.1"/>
    <property type="molecule type" value="Genomic_DNA"/>
</dbReference>
<evidence type="ECO:0000313" key="3">
    <source>
        <dbReference type="Proteomes" id="UP001323405"/>
    </source>
</evidence>
<evidence type="ECO:0000313" key="2">
    <source>
        <dbReference type="EMBL" id="KAK4658909.1"/>
    </source>
</evidence>
<feature type="compositionally biased region" description="Polar residues" evidence="1">
    <location>
        <begin position="70"/>
        <end position="82"/>
    </location>
</feature>
<accession>A0ABR0GTE0</accession>
<reference evidence="2 3" key="1">
    <citation type="journal article" date="2023" name="bioRxiv">
        <title>High-quality genome assemblies of four members of thePodospora anserinaspecies complex.</title>
        <authorList>
            <person name="Ament-Velasquez S.L."/>
            <person name="Vogan A.A."/>
            <person name="Wallerman O."/>
            <person name="Hartmann F."/>
            <person name="Gautier V."/>
            <person name="Silar P."/>
            <person name="Giraud T."/>
            <person name="Johannesson H."/>
        </authorList>
    </citation>
    <scope>NUCLEOTIDE SEQUENCE [LARGE SCALE GENOMIC DNA]</scope>
    <source>
        <strain evidence="2 3">CBS 415.72m</strain>
    </source>
</reference>
<gene>
    <name evidence="2" type="ORF">QC762_105700</name>
</gene>
<evidence type="ECO:0008006" key="4">
    <source>
        <dbReference type="Google" id="ProtNLM"/>
    </source>
</evidence>
<proteinExistence type="predicted"/>
<organism evidence="2 3">
    <name type="scientific">Podospora pseudocomata</name>
    <dbReference type="NCBI Taxonomy" id="2093779"/>
    <lineage>
        <taxon>Eukaryota</taxon>
        <taxon>Fungi</taxon>
        <taxon>Dikarya</taxon>
        <taxon>Ascomycota</taxon>
        <taxon>Pezizomycotina</taxon>
        <taxon>Sordariomycetes</taxon>
        <taxon>Sordariomycetidae</taxon>
        <taxon>Sordariales</taxon>
        <taxon>Podosporaceae</taxon>
        <taxon>Podospora</taxon>
    </lineage>
</organism>
<feature type="region of interest" description="Disordered" evidence="1">
    <location>
        <begin position="1"/>
        <end position="97"/>
    </location>
</feature>
<evidence type="ECO:0000256" key="1">
    <source>
        <dbReference type="SAM" id="MobiDB-lite"/>
    </source>
</evidence>
<feature type="compositionally biased region" description="Polar residues" evidence="1">
    <location>
        <begin position="45"/>
        <end position="60"/>
    </location>
</feature>
<comment type="caution">
    <text evidence="2">The sequence shown here is derived from an EMBL/GenBank/DDBJ whole genome shotgun (WGS) entry which is preliminary data.</text>
</comment>
<dbReference type="GeneID" id="87904867"/>
<dbReference type="Proteomes" id="UP001323405">
    <property type="component" value="Unassembled WGS sequence"/>
</dbReference>
<sequence>MADTPPPPITSEANDEPPPLNNVPSEPTARSTGISFGPDLRGDIGSSQAGGIYNTRSITRASFDRRTAGDISQENGGPSNSSDDVEEGDDWRDKHGKTKQVFKGTTLLWLAYQSIGVIYGDIGTRYDRQTSRLLSGSNADPQG</sequence>